<dbReference type="Gene3D" id="3.30.1330.60">
    <property type="entry name" value="OmpA-like domain"/>
    <property type="match status" value="1"/>
</dbReference>
<evidence type="ECO:0000313" key="12">
    <source>
        <dbReference type="Proteomes" id="UP000184386"/>
    </source>
</evidence>
<keyword evidence="12" id="KW-1185">Reference proteome</keyword>
<dbReference type="InterPro" id="IPR050330">
    <property type="entry name" value="Bact_OuterMem_StrucFunc"/>
</dbReference>
<proteinExistence type="inferred from homology"/>
<name>A0A1M6TUU1_9FIRM</name>
<reference evidence="11 12" key="1">
    <citation type="submission" date="2016-11" db="EMBL/GenBank/DDBJ databases">
        <authorList>
            <person name="Jaros S."/>
            <person name="Januszkiewicz K."/>
            <person name="Wedrychowicz H."/>
        </authorList>
    </citation>
    <scope>NUCLEOTIDE SEQUENCE [LARGE SCALE GENOMIC DNA]</scope>
    <source>
        <strain evidence="11 12">DSM 15929</strain>
    </source>
</reference>
<evidence type="ECO:0000256" key="9">
    <source>
        <dbReference type="SAM" id="Phobius"/>
    </source>
</evidence>
<feature type="transmembrane region" description="Helical" evidence="9">
    <location>
        <begin position="15"/>
        <end position="35"/>
    </location>
</feature>
<evidence type="ECO:0000256" key="8">
    <source>
        <dbReference type="SAM" id="MobiDB-lite"/>
    </source>
</evidence>
<dbReference type="AlphaFoldDB" id="A0A1M6TUU1"/>
<dbReference type="GO" id="GO:0005886">
    <property type="term" value="C:plasma membrane"/>
    <property type="evidence" value="ECO:0007669"/>
    <property type="project" value="UniProtKB-SubCell"/>
</dbReference>
<dbReference type="PANTHER" id="PTHR30329:SF21">
    <property type="entry name" value="LIPOPROTEIN YIAD-RELATED"/>
    <property type="match status" value="1"/>
</dbReference>
<gene>
    <name evidence="11" type="ORF">SAMN02745136_02882</name>
</gene>
<dbReference type="InterPro" id="IPR036737">
    <property type="entry name" value="OmpA-like_sf"/>
</dbReference>
<evidence type="ECO:0000256" key="6">
    <source>
        <dbReference type="ARBA" id="ARBA00023136"/>
    </source>
</evidence>
<evidence type="ECO:0000256" key="4">
    <source>
        <dbReference type="ARBA" id="ARBA00022692"/>
    </source>
</evidence>
<evidence type="ECO:0000256" key="3">
    <source>
        <dbReference type="ARBA" id="ARBA00022475"/>
    </source>
</evidence>
<dbReference type="SUPFAM" id="SSF103088">
    <property type="entry name" value="OmpA-like"/>
    <property type="match status" value="1"/>
</dbReference>
<evidence type="ECO:0000256" key="1">
    <source>
        <dbReference type="ARBA" id="ARBA00004162"/>
    </source>
</evidence>
<dbReference type="STRING" id="1121322.SAMN02745136_02882"/>
<keyword evidence="5 9" id="KW-1133">Transmembrane helix</keyword>
<sequence>MKKKEKKSENSERWLFTYSDMITLLMIFFIMLYSISNVNQQKYDELAESFSSAFGAGSNAQGGSIIPKGSGILKSGKNALNEGNYKGSGNASGPGNSTGTGTGEGSDAEIADITEVSKEEFLQLKDWLYNAVGSGKFKDNLDISVQESGIVITLSNDVLFSSGQTEIKEDMKKNLDVIAKLLKQVDNKIEIGGHTDNVPINRGVFTSNWQLSALRAANVVEYLQKEYGIAPERLKPSGYGEYDPIASNSTEKGKEKNRRISITILFNNDGSTDKNTTE</sequence>
<dbReference type="InterPro" id="IPR025713">
    <property type="entry name" value="MotB-like_N_dom"/>
</dbReference>
<dbReference type="Proteomes" id="UP000184386">
    <property type="component" value="Unassembled WGS sequence"/>
</dbReference>
<evidence type="ECO:0000259" key="10">
    <source>
        <dbReference type="PROSITE" id="PS51123"/>
    </source>
</evidence>
<organism evidence="11 12">
    <name type="scientific">Anaerocolumna jejuensis DSM 15929</name>
    <dbReference type="NCBI Taxonomy" id="1121322"/>
    <lineage>
        <taxon>Bacteria</taxon>
        <taxon>Bacillati</taxon>
        <taxon>Bacillota</taxon>
        <taxon>Clostridia</taxon>
        <taxon>Lachnospirales</taxon>
        <taxon>Lachnospiraceae</taxon>
        <taxon>Anaerocolumna</taxon>
    </lineage>
</organism>
<dbReference type="CDD" id="cd07185">
    <property type="entry name" value="OmpA_C-like"/>
    <property type="match status" value="1"/>
</dbReference>
<evidence type="ECO:0000256" key="7">
    <source>
        <dbReference type="PROSITE-ProRule" id="PRU00473"/>
    </source>
</evidence>
<dbReference type="InterPro" id="IPR006665">
    <property type="entry name" value="OmpA-like"/>
</dbReference>
<keyword evidence="6 7" id="KW-0472">Membrane</keyword>
<keyword evidence="4 9" id="KW-0812">Transmembrane</keyword>
<dbReference type="Pfam" id="PF00691">
    <property type="entry name" value="OmpA"/>
    <property type="match status" value="1"/>
</dbReference>
<accession>A0A1M6TUU1</accession>
<dbReference type="Pfam" id="PF13677">
    <property type="entry name" value="MotB_plug"/>
    <property type="match status" value="1"/>
</dbReference>
<feature type="compositionally biased region" description="Gly residues" evidence="8">
    <location>
        <begin position="90"/>
        <end position="104"/>
    </location>
</feature>
<evidence type="ECO:0000256" key="2">
    <source>
        <dbReference type="ARBA" id="ARBA00008914"/>
    </source>
</evidence>
<keyword evidence="3" id="KW-1003">Cell membrane</keyword>
<dbReference type="PROSITE" id="PS51123">
    <property type="entry name" value="OMPA_2"/>
    <property type="match status" value="1"/>
</dbReference>
<evidence type="ECO:0000256" key="5">
    <source>
        <dbReference type="ARBA" id="ARBA00022989"/>
    </source>
</evidence>
<comment type="subcellular location">
    <subcellularLocation>
        <location evidence="1">Cell membrane</location>
        <topology evidence="1">Single-pass membrane protein</topology>
    </subcellularLocation>
</comment>
<comment type="similarity">
    <text evidence="2">Belongs to the MotB family.</text>
</comment>
<dbReference type="EMBL" id="FRAC01000014">
    <property type="protein sequence ID" value="SHK60686.1"/>
    <property type="molecule type" value="Genomic_DNA"/>
</dbReference>
<feature type="domain" description="OmpA-like" evidence="10">
    <location>
        <begin position="147"/>
        <end position="268"/>
    </location>
</feature>
<evidence type="ECO:0000313" key="11">
    <source>
        <dbReference type="EMBL" id="SHK60686.1"/>
    </source>
</evidence>
<feature type="region of interest" description="Disordered" evidence="8">
    <location>
        <begin position="84"/>
        <end position="106"/>
    </location>
</feature>
<dbReference type="PANTHER" id="PTHR30329">
    <property type="entry name" value="STATOR ELEMENT OF FLAGELLAR MOTOR COMPLEX"/>
    <property type="match status" value="1"/>
</dbReference>
<protein>
    <submittedName>
        <fullName evidence="11">Chemotaxis protein MotB</fullName>
    </submittedName>
</protein>